<protein>
    <submittedName>
        <fullName evidence="1">Uncharacterized protein</fullName>
    </submittedName>
</protein>
<dbReference type="AlphaFoldDB" id="A0A4S2DBW6"/>
<dbReference type="Proteomes" id="UP000309566">
    <property type="component" value="Unassembled WGS sequence"/>
</dbReference>
<accession>A0A4S2DBW6</accession>
<comment type="caution">
    <text evidence="1">The sequence shown here is derived from an EMBL/GenBank/DDBJ whole genome shotgun (WGS) entry which is preliminary data.</text>
</comment>
<evidence type="ECO:0000313" key="1">
    <source>
        <dbReference type="EMBL" id="TGY39025.1"/>
    </source>
</evidence>
<dbReference type="EMBL" id="SRYX01000014">
    <property type="protein sequence ID" value="TGY39025.1"/>
    <property type="molecule type" value="Genomic_DNA"/>
</dbReference>
<evidence type="ECO:0000313" key="2">
    <source>
        <dbReference type="Proteomes" id="UP000309566"/>
    </source>
</evidence>
<dbReference type="RefSeq" id="WP_208738599.1">
    <property type="nucleotide sequence ID" value="NZ_SRYX01000014.1"/>
</dbReference>
<organism evidence="1 2">
    <name type="scientific">Bacteroides caecimuris</name>
    <dbReference type="NCBI Taxonomy" id="1796613"/>
    <lineage>
        <taxon>Bacteria</taxon>
        <taxon>Pseudomonadati</taxon>
        <taxon>Bacteroidota</taxon>
        <taxon>Bacteroidia</taxon>
        <taxon>Bacteroidales</taxon>
        <taxon>Bacteroidaceae</taxon>
        <taxon>Bacteroides</taxon>
    </lineage>
</organism>
<reference evidence="1 2" key="1">
    <citation type="submission" date="2019-04" db="EMBL/GenBank/DDBJ databases">
        <title>Microbes associate with the intestines of laboratory mice.</title>
        <authorList>
            <person name="Navarre W."/>
            <person name="Wong E."/>
            <person name="Huang K."/>
            <person name="Tropini C."/>
            <person name="Ng K."/>
            <person name="Yu B."/>
        </authorList>
    </citation>
    <scope>NUCLEOTIDE SEQUENCE [LARGE SCALE GENOMIC DNA]</scope>
    <source>
        <strain evidence="1 2">NM63_1-25</strain>
    </source>
</reference>
<name>A0A4S2DBW6_9BACE</name>
<proteinExistence type="predicted"/>
<gene>
    <name evidence="1" type="ORF">E5353_05425</name>
</gene>
<sequence>MKKSIEQFLFSQLAFIYGQLQAANANITNILNKNGLVSDNLLSSLSSTITQMTFSLRSLDYNPFFSSNRSRAIKRIITRLFSTGIIQLDSLAKDCIYLPMAICTDKLDTLSSEVSNTVITSTSPNTQKVLNVLNKEIIRLTSQILIDLTELNTACDNFFHWNDVKKKLSDVPMPDTSLSAFFSKYDSFK</sequence>